<evidence type="ECO:0000259" key="1">
    <source>
        <dbReference type="Pfam" id="PF23343"/>
    </source>
</evidence>
<accession>B9TBL6</accession>
<reference evidence="3" key="1">
    <citation type="journal article" date="2010" name="Nat. Biotechnol.">
        <title>Draft genome sequence of the oilseed species Ricinus communis.</title>
        <authorList>
            <person name="Chan A.P."/>
            <person name="Crabtree J."/>
            <person name="Zhao Q."/>
            <person name="Lorenzi H."/>
            <person name="Orvis J."/>
            <person name="Puiu D."/>
            <person name="Melake-Berhan A."/>
            <person name="Jones K.M."/>
            <person name="Redman J."/>
            <person name="Chen G."/>
            <person name="Cahoon E.B."/>
            <person name="Gedil M."/>
            <person name="Stanke M."/>
            <person name="Haas B.J."/>
            <person name="Wortman J.R."/>
            <person name="Fraser-Liggett C.M."/>
            <person name="Ravel J."/>
            <person name="Rabinowicz P.D."/>
        </authorList>
    </citation>
    <scope>NUCLEOTIDE SEQUENCE [LARGE SCALE GENOMIC DNA]</scope>
    <source>
        <strain evidence="3">cv. Hale</strain>
    </source>
</reference>
<dbReference type="Pfam" id="PF23343">
    <property type="entry name" value="REP_ORF2-G2P"/>
    <property type="match status" value="1"/>
</dbReference>
<keyword evidence="3" id="KW-1185">Reference proteome</keyword>
<gene>
    <name evidence="2" type="ORF">RCOM_0099760</name>
</gene>
<evidence type="ECO:0000313" key="2">
    <source>
        <dbReference type="EMBL" id="EEF26745.1"/>
    </source>
</evidence>
<organism evidence="2 3">
    <name type="scientific">Ricinus communis</name>
    <name type="common">Castor bean</name>
    <dbReference type="NCBI Taxonomy" id="3988"/>
    <lineage>
        <taxon>Eukaryota</taxon>
        <taxon>Viridiplantae</taxon>
        <taxon>Streptophyta</taxon>
        <taxon>Embryophyta</taxon>
        <taxon>Tracheophyta</taxon>
        <taxon>Spermatophyta</taxon>
        <taxon>Magnoliopsida</taxon>
        <taxon>eudicotyledons</taxon>
        <taxon>Gunneridae</taxon>
        <taxon>Pentapetalae</taxon>
        <taxon>rosids</taxon>
        <taxon>fabids</taxon>
        <taxon>Malpighiales</taxon>
        <taxon>Euphorbiaceae</taxon>
        <taxon>Acalyphoideae</taxon>
        <taxon>Acalypheae</taxon>
        <taxon>Ricinus</taxon>
    </lineage>
</organism>
<protein>
    <recommendedName>
        <fullName evidence="1">Replication-associated protein ORF2/G2P domain-containing protein</fullName>
    </recommendedName>
</protein>
<sequence length="300" mass="33570">MQHKPDGFIDTAVAEELTARMRASAPAGQVRGEVEHTVTVLPPPVDLAGGAAAYRLEKRTHLDEGSYRIKLTNYGNGLGEVGWSFIPAKKPIKVGKGMSDNRDENEDRSVRRARSRLRKLILSSQADHLLTLTYRENMTDFEQASADLNKFVRIVKSKLPGWIYIAVAEQQKRGAWHWHMAVRGRQDVELLRESWRHVVGEGNIDVNPPKGKGKDRLLGLVKYLGKYLAKGFQEGNRELNARRFRASLGISIPCTVLPLPTDQRSNASGYAVEMLKANVGEVGYVWLAEDRPAGWACSWK</sequence>
<dbReference type="InterPro" id="IPR056906">
    <property type="entry name" value="ORF2/G2P_dom"/>
</dbReference>
<name>B9TBL6_RICCO</name>
<dbReference type="InParanoid" id="B9TBL6"/>
<feature type="domain" description="Replication-associated protein ORF2/G2P" evidence="1">
    <location>
        <begin position="128"/>
        <end position="231"/>
    </location>
</feature>
<dbReference type="AlphaFoldDB" id="B9TBL6"/>
<evidence type="ECO:0000313" key="3">
    <source>
        <dbReference type="Proteomes" id="UP000008311"/>
    </source>
</evidence>
<proteinExistence type="predicted"/>
<dbReference type="EMBL" id="EQ976589">
    <property type="protein sequence ID" value="EEF26745.1"/>
    <property type="molecule type" value="Genomic_DNA"/>
</dbReference>
<dbReference type="Proteomes" id="UP000008311">
    <property type="component" value="Unassembled WGS sequence"/>
</dbReference>